<dbReference type="RefSeq" id="WP_119408095.1">
    <property type="nucleotide sequence ID" value="NZ_CP032869.1"/>
</dbReference>
<accession>A0A494VHW6</accession>
<protein>
    <submittedName>
        <fullName evidence="2">Uncharacterized protein</fullName>
    </submittedName>
</protein>
<evidence type="ECO:0000256" key="1">
    <source>
        <dbReference type="SAM" id="MobiDB-lite"/>
    </source>
</evidence>
<organism evidence="2 3">
    <name type="scientific">Mucilaginibacter celer</name>
    <dbReference type="NCBI Taxonomy" id="2305508"/>
    <lineage>
        <taxon>Bacteria</taxon>
        <taxon>Pseudomonadati</taxon>
        <taxon>Bacteroidota</taxon>
        <taxon>Sphingobacteriia</taxon>
        <taxon>Sphingobacteriales</taxon>
        <taxon>Sphingobacteriaceae</taxon>
        <taxon>Mucilaginibacter</taxon>
    </lineage>
</organism>
<evidence type="ECO:0000313" key="2">
    <source>
        <dbReference type="EMBL" id="AYL94376.1"/>
    </source>
</evidence>
<dbReference type="KEGG" id="muh:HYN43_003265"/>
<evidence type="ECO:0000313" key="3">
    <source>
        <dbReference type="Proteomes" id="UP000270046"/>
    </source>
</evidence>
<feature type="region of interest" description="Disordered" evidence="1">
    <location>
        <begin position="64"/>
        <end position="93"/>
    </location>
</feature>
<dbReference type="Proteomes" id="UP000270046">
    <property type="component" value="Chromosome"/>
</dbReference>
<sequence length="93" mass="9985">MKQHIKAGSSPGKGMEKKRGGVPARILTGRKNGCPSGYRCRTRHPEGLVVISPGSFAGAGAAFERSQVQGRNEKRAQLYPAEAKEPGEPVRQE</sequence>
<name>A0A494VHW6_9SPHI</name>
<feature type="compositionally biased region" description="Basic and acidic residues" evidence="1">
    <location>
        <begin position="71"/>
        <end position="93"/>
    </location>
</feature>
<dbReference type="AlphaFoldDB" id="A0A494VHW6"/>
<gene>
    <name evidence="2" type="ORF">HYN43_003265</name>
</gene>
<proteinExistence type="predicted"/>
<dbReference type="EMBL" id="CP032869">
    <property type="protein sequence ID" value="AYL94376.1"/>
    <property type="molecule type" value="Genomic_DNA"/>
</dbReference>
<feature type="region of interest" description="Disordered" evidence="1">
    <location>
        <begin position="1"/>
        <end position="40"/>
    </location>
</feature>
<reference evidence="2 3" key="1">
    <citation type="submission" date="2018-10" db="EMBL/GenBank/DDBJ databases">
        <title>Genome sequencing of Mucilaginibacter sp. HYN0043.</title>
        <authorList>
            <person name="Kim M."/>
            <person name="Yi H."/>
        </authorList>
    </citation>
    <scope>NUCLEOTIDE SEQUENCE [LARGE SCALE GENOMIC DNA]</scope>
    <source>
        <strain evidence="2 3">HYN0043</strain>
    </source>
</reference>
<keyword evidence="3" id="KW-1185">Reference proteome</keyword>